<protein>
    <submittedName>
        <fullName evidence="1">Uncharacterized protein</fullName>
    </submittedName>
</protein>
<sequence>RGEGSRLFRIIRLVNHSKDYESRLKVSLRGRSCEFGSCGVFRGGKG</sequence>
<dbReference type="EMBL" id="HACA01014504">
    <property type="protein sequence ID" value="CDW31865.1"/>
    <property type="molecule type" value="Transcribed_RNA"/>
</dbReference>
<organism evidence="1">
    <name type="scientific">Lepeophtheirus salmonis</name>
    <name type="common">Salmon louse</name>
    <name type="synonym">Caligus salmonis</name>
    <dbReference type="NCBI Taxonomy" id="72036"/>
    <lineage>
        <taxon>Eukaryota</taxon>
        <taxon>Metazoa</taxon>
        <taxon>Ecdysozoa</taxon>
        <taxon>Arthropoda</taxon>
        <taxon>Crustacea</taxon>
        <taxon>Multicrustacea</taxon>
        <taxon>Hexanauplia</taxon>
        <taxon>Copepoda</taxon>
        <taxon>Siphonostomatoida</taxon>
        <taxon>Caligidae</taxon>
        <taxon>Lepeophtheirus</taxon>
    </lineage>
</organism>
<reference evidence="1" key="1">
    <citation type="submission" date="2014-05" db="EMBL/GenBank/DDBJ databases">
        <authorList>
            <person name="Chronopoulou M."/>
        </authorList>
    </citation>
    <scope>NUCLEOTIDE SEQUENCE</scope>
    <source>
        <tissue evidence="1">Whole organism</tissue>
    </source>
</reference>
<evidence type="ECO:0000313" key="1">
    <source>
        <dbReference type="EMBL" id="CDW31865.1"/>
    </source>
</evidence>
<name>A0A0K2U1C7_LEPSM</name>
<accession>A0A0K2U1C7</accession>
<dbReference type="AlphaFoldDB" id="A0A0K2U1C7"/>
<proteinExistence type="predicted"/>
<feature type="non-terminal residue" evidence="1">
    <location>
        <position position="1"/>
    </location>
</feature>